<dbReference type="GO" id="GO:0030424">
    <property type="term" value="C:axon"/>
    <property type="evidence" value="ECO:0007669"/>
    <property type="project" value="TreeGrafter"/>
</dbReference>
<dbReference type="InterPro" id="IPR036179">
    <property type="entry name" value="Ig-like_dom_sf"/>
</dbReference>
<dbReference type="InterPro" id="IPR007110">
    <property type="entry name" value="Ig-like_dom"/>
</dbReference>
<evidence type="ECO:0000256" key="4">
    <source>
        <dbReference type="ARBA" id="ARBA00037995"/>
    </source>
</evidence>
<dbReference type="FunFam" id="2.60.40.10:FF:000305">
    <property type="entry name" value="neurotrimin isoform X2"/>
    <property type="match status" value="1"/>
</dbReference>
<feature type="domain" description="Ig-like" evidence="5">
    <location>
        <begin position="1"/>
        <end position="73"/>
    </location>
</feature>
<dbReference type="PANTHER" id="PTHR45080">
    <property type="entry name" value="CONTACTIN 5"/>
    <property type="match status" value="1"/>
</dbReference>
<evidence type="ECO:0000256" key="3">
    <source>
        <dbReference type="ARBA" id="ARBA00023180"/>
    </source>
</evidence>
<evidence type="ECO:0000259" key="5">
    <source>
        <dbReference type="PROSITE" id="PS50835"/>
    </source>
</evidence>
<keyword evidence="1" id="KW-0732">Signal</keyword>
<dbReference type="InterPro" id="IPR003598">
    <property type="entry name" value="Ig_sub2"/>
</dbReference>
<dbReference type="GO" id="GO:0050808">
    <property type="term" value="P:synapse organization"/>
    <property type="evidence" value="ECO:0007669"/>
    <property type="project" value="TreeGrafter"/>
</dbReference>
<proteinExistence type="inferred from homology"/>
<evidence type="ECO:0000313" key="6">
    <source>
        <dbReference type="EMBL" id="RXM99385.1"/>
    </source>
</evidence>
<dbReference type="EMBL" id="SCEB01000397">
    <property type="protein sequence ID" value="RXM99385.1"/>
    <property type="molecule type" value="Genomic_DNA"/>
</dbReference>
<dbReference type="InterPro" id="IPR003599">
    <property type="entry name" value="Ig_sub"/>
</dbReference>
<dbReference type="InterPro" id="IPR050958">
    <property type="entry name" value="Cell_Adh-Cytoskel_Orgn"/>
</dbReference>
<dbReference type="SMART" id="SM00408">
    <property type="entry name" value="IGc2"/>
    <property type="match status" value="1"/>
</dbReference>
<dbReference type="GO" id="GO:0007156">
    <property type="term" value="P:homophilic cell adhesion via plasma membrane adhesion molecules"/>
    <property type="evidence" value="ECO:0007669"/>
    <property type="project" value="TreeGrafter"/>
</dbReference>
<dbReference type="GO" id="GO:0043025">
    <property type="term" value="C:neuronal cell body"/>
    <property type="evidence" value="ECO:0007669"/>
    <property type="project" value="TreeGrafter"/>
</dbReference>
<dbReference type="PROSITE" id="PS50835">
    <property type="entry name" value="IG_LIKE"/>
    <property type="match status" value="1"/>
</dbReference>
<accession>A0A662YTB4</accession>
<organism evidence="6 7">
    <name type="scientific">Acipenser ruthenus</name>
    <name type="common">Sterlet sturgeon</name>
    <dbReference type="NCBI Taxonomy" id="7906"/>
    <lineage>
        <taxon>Eukaryota</taxon>
        <taxon>Metazoa</taxon>
        <taxon>Chordata</taxon>
        <taxon>Craniata</taxon>
        <taxon>Vertebrata</taxon>
        <taxon>Euteleostomi</taxon>
        <taxon>Actinopterygii</taxon>
        <taxon>Chondrostei</taxon>
        <taxon>Acipenseriformes</taxon>
        <taxon>Acipenseridae</taxon>
        <taxon>Acipenser</taxon>
    </lineage>
</organism>
<keyword evidence="2" id="KW-1015">Disulfide bond</keyword>
<comment type="similarity">
    <text evidence="4">Belongs to the immunoglobulin superfamily. IgLON family.</text>
</comment>
<name>A0A662YTB4_ACIRT</name>
<dbReference type="Proteomes" id="UP000289886">
    <property type="component" value="Unassembled WGS sequence"/>
</dbReference>
<dbReference type="PANTHER" id="PTHR45080:SF8">
    <property type="entry name" value="IG-LIKE DOMAIN-CONTAINING PROTEIN"/>
    <property type="match status" value="1"/>
</dbReference>
<dbReference type="SUPFAM" id="SSF48726">
    <property type="entry name" value="Immunoglobulin"/>
    <property type="match status" value="1"/>
</dbReference>
<gene>
    <name evidence="6" type="ORF">EOD39_11628</name>
</gene>
<evidence type="ECO:0000256" key="1">
    <source>
        <dbReference type="ARBA" id="ARBA00022729"/>
    </source>
</evidence>
<dbReference type="InterPro" id="IPR013098">
    <property type="entry name" value="Ig_I-set"/>
</dbReference>
<dbReference type="Pfam" id="PF07679">
    <property type="entry name" value="I-set"/>
    <property type="match status" value="1"/>
</dbReference>
<dbReference type="CDD" id="cd00096">
    <property type="entry name" value="Ig"/>
    <property type="match status" value="1"/>
</dbReference>
<dbReference type="GO" id="GO:0008046">
    <property type="term" value="F:axon guidance receptor activity"/>
    <property type="evidence" value="ECO:0007669"/>
    <property type="project" value="TreeGrafter"/>
</dbReference>
<evidence type="ECO:0000256" key="2">
    <source>
        <dbReference type="ARBA" id="ARBA00023157"/>
    </source>
</evidence>
<reference evidence="6 7" key="1">
    <citation type="submission" date="2019-01" db="EMBL/GenBank/DDBJ databases">
        <title>Draft Genome and Complete Hox-Cluster Characterization of the Sterlet Sturgeon (Acipenser ruthenus).</title>
        <authorList>
            <person name="Wei Q."/>
        </authorList>
    </citation>
    <scope>NUCLEOTIDE SEQUENCE [LARGE SCALE GENOMIC DNA]</scope>
    <source>
        <strain evidence="6">WHYD16114868_AA</strain>
        <tissue evidence="6">Blood</tissue>
    </source>
</reference>
<dbReference type="GO" id="GO:0005886">
    <property type="term" value="C:plasma membrane"/>
    <property type="evidence" value="ECO:0007669"/>
    <property type="project" value="TreeGrafter"/>
</dbReference>
<dbReference type="SMART" id="SM00409">
    <property type="entry name" value="IG"/>
    <property type="match status" value="1"/>
</dbReference>
<dbReference type="InterPro" id="IPR013783">
    <property type="entry name" value="Ig-like_fold"/>
</dbReference>
<keyword evidence="7" id="KW-1185">Reference proteome</keyword>
<evidence type="ECO:0000313" key="7">
    <source>
        <dbReference type="Proteomes" id="UP000289886"/>
    </source>
</evidence>
<dbReference type="AlphaFoldDB" id="A0A662YTB4"/>
<keyword evidence="3" id="KW-0325">Glycoprotein</keyword>
<dbReference type="Gene3D" id="2.60.40.10">
    <property type="entry name" value="Immunoglobulins"/>
    <property type="match status" value="1"/>
</dbReference>
<sequence>MESKNAEIPVGRSAALQCNAIAVPKPDFEWYRDDKRIFSAEGIKIQNYGTHSVLMVSNVTEEHYGNYTCVATNKLGINNANLFLYRPGTVKDNGSTCLTQSLWLLLASITCLLFKC</sequence>
<comment type="caution">
    <text evidence="6">The sequence shown here is derived from an EMBL/GenBank/DDBJ whole genome shotgun (WGS) entry which is preliminary data.</text>
</comment>
<protein>
    <submittedName>
        <fullName evidence="6">Limbic system-associated membrane protein</fullName>
    </submittedName>
</protein>